<organism evidence="2 3">
    <name type="scientific">Caenorhabditis nigoni</name>
    <dbReference type="NCBI Taxonomy" id="1611254"/>
    <lineage>
        <taxon>Eukaryota</taxon>
        <taxon>Metazoa</taxon>
        <taxon>Ecdysozoa</taxon>
        <taxon>Nematoda</taxon>
        <taxon>Chromadorea</taxon>
        <taxon>Rhabditida</taxon>
        <taxon>Rhabditina</taxon>
        <taxon>Rhabditomorpha</taxon>
        <taxon>Rhabditoidea</taxon>
        <taxon>Rhabditidae</taxon>
        <taxon>Peloderinae</taxon>
        <taxon>Caenorhabditis</taxon>
    </lineage>
</organism>
<dbReference type="Gene3D" id="3.40.50.720">
    <property type="entry name" value="NAD(P)-binding Rossmann-like Domain"/>
    <property type="match status" value="2"/>
</dbReference>
<dbReference type="AlphaFoldDB" id="A0A2G5TCQ0"/>
<dbReference type="GO" id="GO:0016491">
    <property type="term" value="F:oxidoreductase activity"/>
    <property type="evidence" value="ECO:0007669"/>
    <property type="project" value="UniProtKB-KW"/>
</dbReference>
<dbReference type="PROSITE" id="PS00061">
    <property type="entry name" value="ADH_SHORT"/>
    <property type="match status" value="2"/>
</dbReference>
<dbReference type="EMBL" id="PDUG01000005">
    <property type="protein sequence ID" value="PIC25144.1"/>
    <property type="molecule type" value="Genomic_DNA"/>
</dbReference>
<dbReference type="PANTHER" id="PTHR44115">
    <property type="entry name" value="PROTEIN CBG09704"/>
    <property type="match status" value="1"/>
</dbReference>
<name>A0A2G5TCQ0_9PELO</name>
<dbReference type="FunFam" id="3.40.50.720:FF:000084">
    <property type="entry name" value="Short-chain dehydrogenase reductase"/>
    <property type="match status" value="2"/>
</dbReference>
<dbReference type="InterPro" id="IPR002347">
    <property type="entry name" value="SDR_fam"/>
</dbReference>
<sequence length="537" mass="57162">MSRFSGKVAIVTGSSSGIGRATAVLLAQQGAKVTVTGRNAEKLRDTVEQILSNGGKSEDINQVIGDLTDSECQGELVKSTLERFGRIDILVNNAGAAFADPSGKVGIEAEVGLFDEMLKVNLRCVVQLVQKCRPHLIASKGDIVNVSSICAGPSPFVYYTYYGIAKAGLDQLTRCLSLQLIEHGVRVNSVSPGLISTNFLGAVGFPNDAVKKTEEYFSSQKDCIPAGRPGKPEEIATLIAFLADKKSSDYIIGQCIVIDGGTSLALGMPRSSSGIGRATAILFAQEGAKVTITGRNTKRLEETRQAILKSEIPEDHVLSIAVDLATEEGQDKLINGTINKFGKLDILVNNAGTAFPDAQGRIGLDQDVSDLDRTMQINMRSVVTLTQKAREHLIKAKGEIVNVSSVAGGQHAMYDWLFYAMAKSALDQFTRSASIGLIAHGVRVNSVSPGIVLTGINEAMGLPEGTFEKMTAFYESKKECIPCGKAAQPIDIANIIAFLADRKLSSYIIGQSIVADGGTSLVMGMQAHDMMSILNSP</sequence>
<proteinExistence type="predicted"/>
<evidence type="ECO:0000313" key="3">
    <source>
        <dbReference type="Proteomes" id="UP000230233"/>
    </source>
</evidence>
<keyword evidence="3" id="KW-1185">Reference proteome</keyword>
<accession>A0A2G5TCQ0</accession>
<dbReference type="Pfam" id="PF13561">
    <property type="entry name" value="adh_short_C2"/>
    <property type="match status" value="2"/>
</dbReference>
<comment type="caution">
    <text evidence="2">The sequence shown here is derived from an EMBL/GenBank/DDBJ whole genome shotgun (WGS) entry which is preliminary data.</text>
</comment>
<dbReference type="InterPro" id="IPR020904">
    <property type="entry name" value="Sc_DH/Rdtase_CS"/>
</dbReference>
<dbReference type="SUPFAM" id="SSF51735">
    <property type="entry name" value="NAD(P)-binding Rossmann-fold domains"/>
    <property type="match status" value="2"/>
</dbReference>
<dbReference type="OrthoDB" id="47007at2759"/>
<gene>
    <name evidence="2" type="primary">Cnig_chr_V.g18186</name>
    <name evidence="2" type="ORF">B9Z55_018186</name>
</gene>
<dbReference type="PANTHER" id="PTHR44115:SF11">
    <property type="entry name" value="DEHYDROGENASES, SHORT CHAIN"/>
    <property type="match status" value="1"/>
</dbReference>
<evidence type="ECO:0000256" key="1">
    <source>
        <dbReference type="ARBA" id="ARBA00023002"/>
    </source>
</evidence>
<protein>
    <submittedName>
        <fullName evidence="2">Uncharacterized protein</fullName>
    </submittedName>
</protein>
<reference evidence="3" key="1">
    <citation type="submission" date="2017-10" db="EMBL/GenBank/DDBJ databases">
        <title>Rapid genome shrinkage in a self-fertile nematode reveals novel sperm competition proteins.</title>
        <authorList>
            <person name="Yin D."/>
            <person name="Schwarz E.M."/>
            <person name="Thomas C.G."/>
            <person name="Felde R.L."/>
            <person name="Korf I.F."/>
            <person name="Cutter A.D."/>
            <person name="Schartner C.M."/>
            <person name="Ralston E.J."/>
            <person name="Meyer B.J."/>
            <person name="Haag E.S."/>
        </authorList>
    </citation>
    <scope>NUCLEOTIDE SEQUENCE [LARGE SCALE GENOMIC DNA]</scope>
    <source>
        <strain evidence="3">JU1422</strain>
    </source>
</reference>
<dbReference type="PRINTS" id="PR00080">
    <property type="entry name" value="SDRFAMILY"/>
</dbReference>
<keyword evidence="1" id="KW-0560">Oxidoreductase</keyword>
<evidence type="ECO:0000313" key="2">
    <source>
        <dbReference type="EMBL" id="PIC25144.1"/>
    </source>
</evidence>
<dbReference type="InterPro" id="IPR036291">
    <property type="entry name" value="NAD(P)-bd_dom_sf"/>
</dbReference>
<dbReference type="STRING" id="1611254.A0A2G5TCQ0"/>
<dbReference type="PRINTS" id="PR00081">
    <property type="entry name" value="GDHRDH"/>
</dbReference>
<dbReference type="Proteomes" id="UP000230233">
    <property type="component" value="Chromosome V"/>
</dbReference>